<dbReference type="Proteomes" id="UP000214646">
    <property type="component" value="Unassembled WGS sequence"/>
</dbReference>
<gene>
    <name evidence="2" type="ORF">FRUB_09116</name>
</gene>
<evidence type="ECO:0000313" key="3">
    <source>
        <dbReference type="Proteomes" id="UP000214646"/>
    </source>
</evidence>
<feature type="domain" description="DinB-like" evidence="1">
    <location>
        <begin position="18"/>
        <end position="125"/>
    </location>
</feature>
<protein>
    <recommendedName>
        <fullName evidence="1">DinB-like domain-containing protein</fullName>
    </recommendedName>
</protein>
<dbReference type="Pfam" id="PF12867">
    <property type="entry name" value="DinB_2"/>
    <property type="match status" value="1"/>
</dbReference>
<dbReference type="InterPro" id="IPR034660">
    <property type="entry name" value="DinB/YfiT-like"/>
</dbReference>
<dbReference type="Gene3D" id="1.20.120.450">
    <property type="entry name" value="dinb family like domain"/>
    <property type="match status" value="1"/>
</dbReference>
<organism evidence="2 3">
    <name type="scientific">Fimbriiglobus ruber</name>
    <dbReference type="NCBI Taxonomy" id="1908690"/>
    <lineage>
        <taxon>Bacteria</taxon>
        <taxon>Pseudomonadati</taxon>
        <taxon>Planctomycetota</taxon>
        <taxon>Planctomycetia</taxon>
        <taxon>Gemmatales</taxon>
        <taxon>Gemmataceae</taxon>
        <taxon>Fimbriiglobus</taxon>
    </lineage>
</organism>
<evidence type="ECO:0000313" key="2">
    <source>
        <dbReference type="EMBL" id="OWK36553.1"/>
    </source>
</evidence>
<accession>A0A225D6E4</accession>
<proteinExistence type="predicted"/>
<dbReference type="SUPFAM" id="SSF109854">
    <property type="entry name" value="DinB/YfiT-like putative metalloenzymes"/>
    <property type="match status" value="1"/>
</dbReference>
<sequence length="157" mass="17401">MTDAMPISAAFAESNRTQTERLRKLVGRLDDAMLAARQPNGWTVAVALAHLAFWDRQRLCLMRRWAAGNWCNGGYDGELFNETLLPFLEMIPPARAAEVALRTAEEVDAFLLSVPDEVVAAALARPDRPNLDRGSHREGHLDQIEQTLAAFSARAES</sequence>
<evidence type="ECO:0000259" key="1">
    <source>
        <dbReference type="Pfam" id="PF12867"/>
    </source>
</evidence>
<comment type="caution">
    <text evidence="2">The sequence shown here is derived from an EMBL/GenBank/DDBJ whole genome shotgun (WGS) entry which is preliminary data.</text>
</comment>
<dbReference type="InterPro" id="IPR024775">
    <property type="entry name" value="DinB-like"/>
</dbReference>
<reference evidence="3" key="1">
    <citation type="submission" date="2017-06" db="EMBL/GenBank/DDBJ databases">
        <title>Genome analysis of Fimbriiglobus ruber SP5, the first member of the order Planctomycetales with confirmed chitinolytic capability.</title>
        <authorList>
            <person name="Ravin N.V."/>
            <person name="Rakitin A.L."/>
            <person name="Ivanova A.A."/>
            <person name="Beletsky A.V."/>
            <person name="Kulichevskaya I.S."/>
            <person name="Mardanov A.V."/>
            <person name="Dedysh S.N."/>
        </authorList>
    </citation>
    <scope>NUCLEOTIDE SEQUENCE [LARGE SCALE GENOMIC DNA]</scope>
    <source>
        <strain evidence="3">SP5</strain>
    </source>
</reference>
<keyword evidence="3" id="KW-1185">Reference proteome</keyword>
<dbReference type="AlphaFoldDB" id="A0A225D6E4"/>
<dbReference type="EMBL" id="NIDE01000017">
    <property type="protein sequence ID" value="OWK36553.1"/>
    <property type="molecule type" value="Genomic_DNA"/>
</dbReference>
<name>A0A225D6E4_9BACT</name>